<feature type="transmembrane region" description="Helical" evidence="2">
    <location>
        <begin position="12"/>
        <end position="31"/>
    </location>
</feature>
<comment type="caution">
    <text evidence="3">The sequence shown here is derived from an EMBL/GenBank/DDBJ whole genome shotgun (WGS) entry which is preliminary data.</text>
</comment>
<name>A0A934VVW7_9BACT</name>
<keyword evidence="2" id="KW-1133">Transmembrane helix</keyword>
<evidence type="ECO:0000256" key="1">
    <source>
        <dbReference type="SAM" id="MobiDB-lite"/>
    </source>
</evidence>
<feature type="transmembrane region" description="Helical" evidence="2">
    <location>
        <begin position="100"/>
        <end position="123"/>
    </location>
</feature>
<keyword evidence="4" id="KW-1185">Reference proteome</keyword>
<keyword evidence="2" id="KW-0472">Membrane</keyword>
<proteinExistence type="predicted"/>
<evidence type="ECO:0000313" key="4">
    <source>
        <dbReference type="Proteomes" id="UP000603141"/>
    </source>
</evidence>
<dbReference type="Proteomes" id="UP000603141">
    <property type="component" value="Unassembled WGS sequence"/>
</dbReference>
<dbReference type="RefSeq" id="WP_200269110.1">
    <property type="nucleotide sequence ID" value="NZ_JAENIJ010000008.1"/>
</dbReference>
<dbReference type="EMBL" id="JAENIJ010000008">
    <property type="protein sequence ID" value="MBK1882203.1"/>
    <property type="molecule type" value="Genomic_DNA"/>
</dbReference>
<evidence type="ECO:0000256" key="2">
    <source>
        <dbReference type="SAM" id="Phobius"/>
    </source>
</evidence>
<sequence>MKLLATKTYQQIPVVIGGFAGWILATALIPISHPWNVVASLYYAAFSFFLVACFLPEYQRKRILTRQVSLRVSSFFIWIGTSCILYALHKSEIADGLPNMTLIILSGAIVLAFASYFPALWMIRGIRTKPFYADDLLTSSTLEHKSETTTIPSEADPVSTETKSSPPDHLAGKTH</sequence>
<reference evidence="3" key="1">
    <citation type="submission" date="2021-01" db="EMBL/GenBank/DDBJ databases">
        <title>Modified the classification status of verrucomicrobia.</title>
        <authorList>
            <person name="Feng X."/>
        </authorList>
    </citation>
    <scope>NUCLEOTIDE SEQUENCE</scope>
    <source>
        <strain evidence="3">KCTC 22041</strain>
    </source>
</reference>
<keyword evidence="2" id="KW-0812">Transmembrane</keyword>
<dbReference type="AlphaFoldDB" id="A0A934VVW7"/>
<evidence type="ECO:0000313" key="3">
    <source>
        <dbReference type="EMBL" id="MBK1882203.1"/>
    </source>
</evidence>
<accession>A0A934VVW7</accession>
<feature type="transmembrane region" description="Helical" evidence="2">
    <location>
        <begin position="37"/>
        <end position="56"/>
    </location>
</feature>
<organism evidence="3 4">
    <name type="scientific">Luteolibacter pohnpeiensis</name>
    <dbReference type="NCBI Taxonomy" id="454153"/>
    <lineage>
        <taxon>Bacteria</taxon>
        <taxon>Pseudomonadati</taxon>
        <taxon>Verrucomicrobiota</taxon>
        <taxon>Verrucomicrobiia</taxon>
        <taxon>Verrucomicrobiales</taxon>
        <taxon>Verrucomicrobiaceae</taxon>
        <taxon>Luteolibacter</taxon>
    </lineage>
</organism>
<protein>
    <submittedName>
        <fullName evidence="3">Uncharacterized protein</fullName>
    </submittedName>
</protein>
<feature type="transmembrane region" description="Helical" evidence="2">
    <location>
        <begin position="68"/>
        <end position="88"/>
    </location>
</feature>
<gene>
    <name evidence="3" type="ORF">JIN85_07245</name>
</gene>
<feature type="region of interest" description="Disordered" evidence="1">
    <location>
        <begin position="144"/>
        <end position="175"/>
    </location>
</feature>